<reference evidence="1 2" key="1">
    <citation type="journal article" date="2019" name="PLoS Negl. Trop. Dis.">
        <title>Whole genome sequencing of Entamoeba nuttalli reveals mammalian host-related molecular signatures and a novel octapeptide-repeat surface protein.</title>
        <authorList>
            <person name="Tanaka M."/>
            <person name="Makiuchi T."/>
            <person name="Komiyama T."/>
            <person name="Shiina T."/>
            <person name="Osaki K."/>
            <person name="Tachibana H."/>
        </authorList>
    </citation>
    <scope>NUCLEOTIDE SEQUENCE [LARGE SCALE GENOMIC DNA]</scope>
    <source>
        <strain evidence="1 2">P19-061405</strain>
    </source>
</reference>
<sequence length="118" mass="13610">MSQKPPVRFTIGSRKMAITKKEPENTAIPIVETMLKHQMIANIKNRNNNESQSNEITDLMKAVDEMKKIDVRDTNRKIDMIENILLSIEKEGLKNVDNLKSIKESVNHQHVVLEQFLV</sequence>
<dbReference type="EMBL" id="BAAFRS010000314">
    <property type="protein sequence ID" value="GAB1226959.1"/>
    <property type="molecule type" value="Genomic_DNA"/>
</dbReference>
<gene>
    <name evidence="1" type="ORF">ENUP19_0314G0009</name>
</gene>
<name>A0ABQ0DVT1_9EUKA</name>
<keyword evidence="2" id="KW-1185">Reference proteome</keyword>
<comment type="caution">
    <text evidence="1">The sequence shown here is derived from an EMBL/GenBank/DDBJ whole genome shotgun (WGS) entry which is preliminary data.</text>
</comment>
<proteinExistence type="predicted"/>
<evidence type="ECO:0000313" key="1">
    <source>
        <dbReference type="EMBL" id="GAB1226959.1"/>
    </source>
</evidence>
<evidence type="ECO:0000313" key="2">
    <source>
        <dbReference type="Proteomes" id="UP001628156"/>
    </source>
</evidence>
<accession>A0ABQ0DVT1</accession>
<organism evidence="1 2">
    <name type="scientific">Entamoeba nuttalli</name>
    <dbReference type="NCBI Taxonomy" id="412467"/>
    <lineage>
        <taxon>Eukaryota</taxon>
        <taxon>Amoebozoa</taxon>
        <taxon>Evosea</taxon>
        <taxon>Archamoebae</taxon>
        <taxon>Mastigamoebida</taxon>
        <taxon>Entamoebidae</taxon>
        <taxon>Entamoeba</taxon>
    </lineage>
</organism>
<dbReference type="Proteomes" id="UP001628156">
    <property type="component" value="Unassembled WGS sequence"/>
</dbReference>
<protein>
    <submittedName>
        <fullName evidence="1">Uncharacterized protein</fullName>
    </submittedName>
</protein>